<sequence>MESISGAYGTVRTLTKLLYPLLGLTFGSLQAQTAPDGSPLDFKLKQTFVNGLLVMPLASGLEAGQASKMNATSVSGYGDTRFSQSVGEDMQTALKEVQKFMSIRHPARPQAFDLEISFEEKYSGKDGPSAAVACGLLMESAITGKTWDPEFAVTGDMNADGSVQPIGGVAAKIRGATRGSCKLVAVPAKNEASVMDVLTMDGPMPLLKICVFSIKSFDEAVALASQERDAVIGPAVSEFAIIRDVCLRDPRAALSTLRSAQGQARLQAVVQKAPHCLSAKHLLMHVQGRAPKTLSLAGSIQTVDSNGRGLLEALKSDVARGGGLAMQEDEMRTTLNTLRNLRPKLDNRVWPYVDSMLKFGDVVRAQLMNPARSGAGLQSFIQNVNATGSSIETAKKALMSDPQVVEELGL</sequence>
<dbReference type="InterPro" id="IPR020568">
    <property type="entry name" value="Ribosomal_Su5_D2-typ_SF"/>
</dbReference>
<comment type="caution">
    <text evidence="2">The sequence shown here is derived from an EMBL/GenBank/DDBJ whole genome shotgun (WGS) entry which is preliminary data.</text>
</comment>
<name>A0A512M9I4_9BACT</name>
<organism evidence="2 3">
    <name type="scientific">Brevifollis gellanilyticus</name>
    <dbReference type="NCBI Taxonomy" id="748831"/>
    <lineage>
        <taxon>Bacteria</taxon>
        <taxon>Pseudomonadati</taxon>
        <taxon>Verrucomicrobiota</taxon>
        <taxon>Verrucomicrobiia</taxon>
        <taxon>Verrucomicrobiales</taxon>
        <taxon>Verrucomicrobiaceae</taxon>
    </lineage>
</organism>
<dbReference type="Gene3D" id="3.30.230.10">
    <property type="match status" value="1"/>
</dbReference>
<dbReference type="GO" id="GO:0004252">
    <property type="term" value="F:serine-type endopeptidase activity"/>
    <property type="evidence" value="ECO:0007669"/>
    <property type="project" value="InterPro"/>
</dbReference>
<dbReference type="OrthoDB" id="181236at2"/>
<evidence type="ECO:0000259" key="1">
    <source>
        <dbReference type="Pfam" id="PF05362"/>
    </source>
</evidence>
<gene>
    <name evidence="2" type="ORF">BGE01nite_26980</name>
</gene>
<dbReference type="GO" id="GO:0030163">
    <property type="term" value="P:protein catabolic process"/>
    <property type="evidence" value="ECO:0007669"/>
    <property type="project" value="InterPro"/>
</dbReference>
<reference evidence="2 3" key="1">
    <citation type="submission" date="2019-07" db="EMBL/GenBank/DDBJ databases">
        <title>Whole genome shotgun sequence of Brevifollis gellanilyticus NBRC 108608.</title>
        <authorList>
            <person name="Hosoyama A."/>
            <person name="Uohara A."/>
            <person name="Ohji S."/>
            <person name="Ichikawa N."/>
        </authorList>
    </citation>
    <scope>NUCLEOTIDE SEQUENCE [LARGE SCALE GENOMIC DNA]</scope>
    <source>
        <strain evidence="2 3">NBRC 108608</strain>
    </source>
</reference>
<keyword evidence="3" id="KW-1185">Reference proteome</keyword>
<dbReference type="GO" id="GO:0006508">
    <property type="term" value="P:proteolysis"/>
    <property type="evidence" value="ECO:0007669"/>
    <property type="project" value="InterPro"/>
</dbReference>
<dbReference type="GO" id="GO:0004176">
    <property type="term" value="F:ATP-dependent peptidase activity"/>
    <property type="evidence" value="ECO:0007669"/>
    <property type="project" value="InterPro"/>
</dbReference>
<evidence type="ECO:0000313" key="2">
    <source>
        <dbReference type="EMBL" id="GEP43407.1"/>
    </source>
</evidence>
<dbReference type="Proteomes" id="UP000321577">
    <property type="component" value="Unassembled WGS sequence"/>
</dbReference>
<dbReference type="PANTHER" id="PTHR10046">
    <property type="entry name" value="ATP DEPENDENT LON PROTEASE FAMILY MEMBER"/>
    <property type="match status" value="1"/>
</dbReference>
<dbReference type="SUPFAM" id="SSF54211">
    <property type="entry name" value="Ribosomal protein S5 domain 2-like"/>
    <property type="match status" value="1"/>
</dbReference>
<dbReference type="GO" id="GO:0005524">
    <property type="term" value="F:ATP binding"/>
    <property type="evidence" value="ECO:0007669"/>
    <property type="project" value="InterPro"/>
</dbReference>
<dbReference type="Pfam" id="PF05362">
    <property type="entry name" value="Lon_C"/>
    <property type="match status" value="1"/>
</dbReference>
<feature type="domain" description="Lon proteolytic" evidence="1">
    <location>
        <begin position="108"/>
        <end position="197"/>
    </location>
</feature>
<accession>A0A512M9I4</accession>
<proteinExistence type="predicted"/>
<dbReference type="AlphaFoldDB" id="A0A512M9I4"/>
<dbReference type="InterPro" id="IPR008269">
    <property type="entry name" value="Lon_proteolytic"/>
</dbReference>
<evidence type="ECO:0000313" key="3">
    <source>
        <dbReference type="Proteomes" id="UP000321577"/>
    </source>
</evidence>
<dbReference type="InterPro" id="IPR027065">
    <property type="entry name" value="Lon_Prtase"/>
</dbReference>
<dbReference type="RefSeq" id="WP_146850983.1">
    <property type="nucleotide sequence ID" value="NZ_BKAG01000017.1"/>
</dbReference>
<dbReference type="EMBL" id="BKAG01000017">
    <property type="protein sequence ID" value="GEP43407.1"/>
    <property type="molecule type" value="Genomic_DNA"/>
</dbReference>
<protein>
    <recommendedName>
        <fullName evidence="1">Lon proteolytic domain-containing protein</fullName>
    </recommendedName>
</protein>
<dbReference type="InterPro" id="IPR014721">
    <property type="entry name" value="Ribsml_uS5_D2-typ_fold_subgr"/>
</dbReference>